<dbReference type="InterPro" id="IPR021455">
    <property type="entry name" value="DUF3106"/>
</dbReference>
<keyword evidence="2" id="KW-0732">Signal</keyword>
<comment type="caution">
    <text evidence="3">The sequence shown here is derived from an EMBL/GenBank/DDBJ whole genome shotgun (WGS) entry which is preliminary data.</text>
</comment>
<feature type="compositionally biased region" description="Low complexity" evidence="1">
    <location>
        <begin position="230"/>
        <end position="246"/>
    </location>
</feature>
<reference evidence="3 4" key="1">
    <citation type="submission" date="2018-03" db="EMBL/GenBank/DDBJ databases">
        <title>Whole genome analyses suggest that Burkholderia sensu lato contains two further novel genera in the rhizoxinica-symbiotica group Mycetohabitans gen. nov., and Trinickia gen. nov.: implications for the evolution of diazotrophy and nodulation in the Burkholderiaceae.</title>
        <authorList>
            <person name="Estrada De Los Santos P."/>
            <person name="Palmer M."/>
            <person name="Chavez-Ramirez B."/>
            <person name="Steenkamp E.T."/>
            <person name="Hirsch A.M."/>
            <person name="Manyaka P."/>
            <person name="Maluk M."/>
            <person name="Lafos M."/>
            <person name="Crook M."/>
            <person name="Gross E."/>
            <person name="Simon M.F."/>
            <person name="Bueno Dos Reis Junior F."/>
            <person name="Poole P.S."/>
            <person name="Venter S.N."/>
            <person name="James E.K."/>
        </authorList>
    </citation>
    <scope>NUCLEOTIDE SEQUENCE [LARGE SCALE GENOMIC DNA]</scope>
    <source>
        <strain evidence="3 4">JPY-366</strain>
    </source>
</reference>
<feature type="signal peptide" evidence="2">
    <location>
        <begin position="1"/>
        <end position="22"/>
    </location>
</feature>
<sequence length="256" mass="27089">MSYKRGLAVVFACAIASAVAFAATYHRFFAPPPAAAHAAAGASAPAVASASSPGAPLALEFPPLVTDHNPLSWAHLTPAQHAALAPFAAVWDKFSDERKRKWIKIASGFAKMSPERQKRLHEQMAEWVRMTPEQRRVARENYQLSKALPPQARQKAWTAYQQLSPEQKARLAASERKRRPTVVSAPPSGAKSEIRGLNRLVEPRPGPGSSVASATSASAPIAAPPPSVPTAPASSAPANNAPLSPSEDQSGIFKGA</sequence>
<accession>A0A2T3XS99</accession>
<proteinExistence type="predicted"/>
<feature type="chain" id="PRO_5015709872" description="DUF3106 domain-containing protein" evidence="2">
    <location>
        <begin position="23"/>
        <end position="256"/>
    </location>
</feature>
<name>A0A2T3XS99_9BURK</name>
<evidence type="ECO:0000313" key="4">
    <source>
        <dbReference type="Proteomes" id="UP000240638"/>
    </source>
</evidence>
<dbReference type="Proteomes" id="UP000240638">
    <property type="component" value="Unassembled WGS sequence"/>
</dbReference>
<organism evidence="3 4">
    <name type="scientific">Trinickia symbiotica</name>
    <dbReference type="NCBI Taxonomy" id="863227"/>
    <lineage>
        <taxon>Bacteria</taxon>
        <taxon>Pseudomonadati</taxon>
        <taxon>Pseudomonadota</taxon>
        <taxon>Betaproteobacteria</taxon>
        <taxon>Burkholderiales</taxon>
        <taxon>Burkholderiaceae</taxon>
        <taxon>Trinickia</taxon>
    </lineage>
</organism>
<gene>
    <name evidence="3" type="ORF">C9I57_16700</name>
</gene>
<dbReference type="AlphaFoldDB" id="A0A2T3XS99"/>
<protein>
    <recommendedName>
        <fullName evidence="5">DUF3106 domain-containing protein</fullName>
    </recommendedName>
</protein>
<dbReference type="EMBL" id="PYUC01000008">
    <property type="protein sequence ID" value="PTB19357.1"/>
    <property type="molecule type" value="Genomic_DNA"/>
</dbReference>
<feature type="region of interest" description="Disordered" evidence="1">
    <location>
        <begin position="168"/>
        <end position="256"/>
    </location>
</feature>
<feature type="compositionally biased region" description="Low complexity" evidence="1">
    <location>
        <begin position="207"/>
        <end position="221"/>
    </location>
</feature>
<evidence type="ECO:0000256" key="1">
    <source>
        <dbReference type="SAM" id="MobiDB-lite"/>
    </source>
</evidence>
<evidence type="ECO:0000256" key="2">
    <source>
        <dbReference type="SAM" id="SignalP"/>
    </source>
</evidence>
<evidence type="ECO:0000313" key="3">
    <source>
        <dbReference type="EMBL" id="PTB19357.1"/>
    </source>
</evidence>
<dbReference type="RefSeq" id="WP_107151784.1">
    <property type="nucleotide sequence ID" value="NZ_PYUC01000008.1"/>
</dbReference>
<evidence type="ECO:0008006" key="5">
    <source>
        <dbReference type="Google" id="ProtNLM"/>
    </source>
</evidence>
<dbReference type="Pfam" id="PF11304">
    <property type="entry name" value="DUF3106"/>
    <property type="match status" value="1"/>
</dbReference>